<comment type="similarity">
    <text evidence="1">Belongs to the EssB family.</text>
</comment>
<dbReference type="EMBL" id="AVPE01000011">
    <property type="protein sequence ID" value="KGX91111.1"/>
    <property type="molecule type" value="Genomic_DNA"/>
</dbReference>
<evidence type="ECO:0000256" key="2">
    <source>
        <dbReference type="SAM" id="Coils"/>
    </source>
</evidence>
<proteinExistence type="inferred from homology"/>
<keyword evidence="6" id="KW-1185">Reference proteome</keyword>
<evidence type="ECO:0008006" key="7">
    <source>
        <dbReference type="Google" id="ProtNLM"/>
    </source>
</evidence>
<name>A0A0A5GD23_9BACI</name>
<accession>A0A0A5GD23</accession>
<keyword evidence="4" id="KW-0812">Transmembrane</keyword>
<feature type="compositionally biased region" description="Basic and acidic residues" evidence="3">
    <location>
        <begin position="357"/>
        <end position="377"/>
    </location>
</feature>
<dbReference type="RefSeq" id="WP_026800925.1">
    <property type="nucleotide sequence ID" value="NZ_AULI01000011.1"/>
</dbReference>
<keyword evidence="4" id="KW-1133">Transmembrane helix</keyword>
<dbReference type="InterPro" id="IPR018778">
    <property type="entry name" value="T7SS_EssB"/>
</dbReference>
<dbReference type="NCBIfam" id="TIGR03926">
    <property type="entry name" value="T7_EssB"/>
    <property type="match status" value="1"/>
</dbReference>
<keyword evidence="2" id="KW-0175">Coiled coil</keyword>
<dbReference type="eggNOG" id="COG4499">
    <property type="taxonomic scope" value="Bacteria"/>
</dbReference>
<keyword evidence="4" id="KW-0472">Membrane</keyword>
<protein>
    <recommendedName>
        <fullName evidence="7">Type VII secretion protein EssB</fullName>
    </recommendedName>
</protein>
<dbReference type="Pfam" id="PF10140">
    <property type="entry name" value="YukC"/>
    <property type="match status" value="1"/>
</dbReference>
<evidence type="ECO:0000256" key="4">
    <source>
        <dbReference type="SAM" id="Phobius"/>
    </source>
</evidence>
<feature type="transmembrane region" description="Helical" evidence="4">
    <location>
        <begin position="220"/>
        <end position="243"/>
    </location>
</feature>
<dbReference type="Proteomes" id="UP000030528">
    <property type="component" value="Unassembled WGS sequence"/>
</dbReference>
<evidence type="ECO:0000313" key="6">
    <source>
        <dbReference type="Proteomes" id="UP000030528"/>
    </source>
</evidence>
<comment type="caution">
    <text evidence="5">The sequence shown here is derived from an EMBL/GenBank/DDBJ whole genome shotgun (WGS) entry which is preliminary data.</text>
</comment>
<feature type="compositionally biased region" description="Acidic residues" evidence="3">
    <location>
        <begin position="378"/>
        <end position="394"/>
    </location>
</feature>
<evidence type="ECO:0000256" key="3">
    <source>
        <dbReference type="SAM" id="MobiDB-lite"/>
    </source>
</evidence>
<evidence type="ECO:0000256" key="1">
    <source>
        <dbReference type="ARBA" id="ARBA00010163"/>
    </source>
</evidence>
<feature type="region of interest" description="Disordered" evidence="3">
    <location>
        <begin position="357"/>
        <end position="394"/>
    </location>
</feature>
<gene>
    <name evidence="5" type="ORF">N781_05290</name>
</gene>
<dbReference type="STRING" id="1385510.GCA_000425205_02599"/>
<sequence length="394" mass="46503">MSQDERTYLEEQLEAEIHEEASVITFQFQQEKVKMDELEEVHVLRDLHPHIKKTIKMGEDDVSIEHVVPQSYVRFQHVLKEGEKERAMSAYRLVKEVEGHSIRRLHPIVSPENMVFDRGLKPYLLHYGVKESLPPYERDNEQLLYETRALVAALVAPAYSFIQYLRFYETLKLSDLAQKVVEAKTFQQLIEILENRIEDLRQQESSYIQVTHKKWKTNRFALLGVSIILLPVMVYSIYSLFFLQPKQDQIVAAQESFLKDEYSEVVTALQPYPIERIPKVSQYELAVSYITNESLTEDQKETVMNSVSLQSDPDYYEYWIQIGRGQAEEALEVARFLEDRDLIMFGLLKYREQVKANRDLSSEERKQELDEIERELKDYEEEREEQEENEGTNS</sequence>
<dbReference type="Gene3D" id="1.25.40.680">
    <property type="entry name" value="Type VII secretion system EssB, C-terminal-like domain"/>
    <property type="match status" value="1"/>
</dbReference>
<feature type="coiled-coil region" evidence="2">
    <location>
        <begin position="183"/>
        <end position="210"/>
    </location>
</feature>
<dbReference type="OrthoDB" id="4975281at2"/>
<dbReference type="AlphaFoldDB" id="A0A0A5GD23"/>
<evidence type="ECO:0000313" key="5">
    <source>
        <dbReference type="EMBL" id="KGX91111.1"/>
    </source>
</evidence>
<dbReference type="InterPro" id="IPR042565">
    <property type="entry name" value="T7SS_EssB_C"/>
</dbReference>
<reference evidence="5 6" key="1">
    <citation type="submission" date="2013-08" db="EMBL/GenBank/DDBJ databases">
        <authorList>
            <person name="Huang J."/>
            <person name="Wang G."/>
        </authorList>
    </citation>
    <scope>NUCLEOTIDE SEQUENCE [LARGE SCALE GENOMIC DNA]</scope>
    <source>
        <strain evidence="5 6">JSM 076056</strain>
    </source>
</reference>
<organism evidence="5 6">
    <name type="scientific">Pontibacillus halophilus JSM 076056 = DSM 19796</name>
    <dbReference type="NCBI Taxonomy" id="1385510"/>
    <lineage>
        <taxon>Bacteria</taxon>
        <taxon>Bacillati</taxon>
        <taxon>Bacillota</taxon>
        <taxon>Bacilli</taxon>
        <taxon>Bacillales</taxon>
        <taxon>Bacillaceae</taxon>
        <taxon>Pontibacillus</taxon>
    </lineage>
</organism>
<dbReference type="Gene3D" id="1.10.510.10">
    <property type="entry name" value="Transferase(Phosphotransferase) domain 1"/>
    <property type="match status" value="1"/>
</dbReference>